<dbReference type="Gene3D" id="2.30.110.10">
    <property type="entry name" value="Electron Transport, Fmn-binding Protein, Chain A"/>
    <property type="match status" value="1"/>
</dbReference>
<dbReference type="OrthoDB" id="10250990at2759"/>
<evidence type="ECO:0000256" key="3">
    <source>
        <dbReference type="ARBA" id="ARBA00022643"/>
    </source>
</evidence>
<keyword evidence="8" id="KW-1185">Reference proteome</keyword>
<dbReference type="Proteomes" id="UP000807025">
    <property type="component" value="Unassembled WGS sequence"/>
</dbReference>
<comment type="cofactor">
    <cofactor evidence="1">
        <name>FMN</name>
        <dbReference type="ChEBI" id="CHEBI:58210"/>
    </cofactor>
</comment>
<gene>
    <name evidence="7" type="ORF">BDN71DRAFT_1439208</name>
</gene>
<dbReference type="AlphaFoldDB" id="A0A9P6A9P4"/>
<feature type="domain" description="Flavin reductase like" evidence="6">
    <location>
        <begin position="112"/>
        <end position="273"/>
    </location>
</feature>
<sequence>MAFAEAVTPSRAHRGVPFARGLESEISSRFLSVMRLLATAAGGLARSRCRPCTRPFGFASASRKESTLDYLPPPGSNGEGANQLRNSRDEGYKSWDFAADVPPKNGYKVLTSAIIPRPIAFVSSVSAEGAPNLAPFSYFSMVSHNPPLLSISFSLSPRRPKDTRENILSTRKFTVNIISDDFIEAANSTSVEAPADVDEWLISGLTMACSESGWPARVRESAISLECELYFSKDIPKSEADATIGTTLILGLIKKVHIRESVLSDDGESVDPQKLRVVARLGGLEYATIGHRFELPRPSWKELKDSFRLK</sequence>
<name>A0A9P6A9P4_PLEER</name>
<evidence type="ECO:0000256" key="2">
    <source>
        <dbReference type="ARBA" id="ARBA00022630"/>
    </source>
</evidence>
<keyword evidence="3" id="KW-0288">FMN</keyword>
<evidence type="ECO:0000256" key="4">
    <source>
        <dbReference type="ARBA" id="ARBA00038054"/>
    </source>
</evidence>
<evidence type="ECO:0000256" key="5">
    <source>
        <dbReference type="SAM" id="MobiDB-lite"/>
    </source>
</evidence>
<evidence type="ECO:0000313" key="8">
    <source>
        <dbReference type="Proteomes" id="UP000807025"/>
    </source>
</evidence>
<dbReference type="PANTHER" id="PTHR33798">
    <property type="entry name" value="FLAVOPROTEIN OXYGENASE"/>
    <property type="match status" value="1"/>
</dbReference>
<dbReference type="GO" id="GO:0010181">
    <property type="term" value="F:FMN binding"/>
    <property type="evidence" value="ECO:0007669"/>
    <property type="project" value="InterPro"/>
</dbReference>
<organism evidence="7 8">
    <name type="scientific">Pleurotus eryngii</name>
    <name type="common">Boletus of the steppes</name>
    <dbReference type="NCBI Taxonomy" id="5323"/>
    <lineage>
        <taxon>Eukaryota</taxon>
        <taxon>Fungi</taxon>
        <taxon>Dikarya</taxon>
        <taxon>Basidiomycota</taxon>
        <taxon>Agaricomycotina</taxon>
        <taxon>Agaricomycetes</taxon>
        <taxon>Agaricomycetidae</taxon>
        <taxon>Agaricales</taxon>
        <taxon>Pleurotineae</taxon>
        <taxon>Pleurotaceae</taxon>
        <taxon>Pleurotus</taxon>
    </lineage>
</organism>
<dbReference type="SUPFAM" id="SSF50475">
    <property type="entry name" value="FMN-binding split barrel"/>
    <property type="match status" value="1"/>
</dbReference>
<dbReference type="InterPro" id="IPR012349">
    <property type="entry name" value="Split_barrel_FMN-bd"/>
</dbReference>
<reference evidence="7" key="1">
    <citation type="submission" date="2020-11" db="EMBL/GenBank/DDBJ databases">
        <authorList>
            <consortium name="DOE Joint Genome Institute"/>
            <person name="Ahrendt S."/>
            <person name="Riley R."/>
            <person name="Andreopoulos W."/>
            <person name="Labutti K."/>
            <person name="Pangilinan J."/>
            <person name="Ruiz-Duenas F.J."/>
            <person name="Barrasa J.M."/>
            <person name="Sanchez-Garcia M."/>
            <person name="Camarero S."/>
            <person name="Miyauchi S."/>
            <person name="Serrano A."/>
            <person name="Linde D."/>
            <person name="Babiker R."/>
            <person name="Drula E."/>
            <person name="Ayuso-Fernandez I."/>
            <person name="Pacheco R."/>
            <person name="Padilla G."/>
            <person name="Ferreira P."/>
            <person name="Barriuso J."/>
            <person name="Kellner H."/>
            <person name="Castanera R."/>
            <person name="Alfaro M."/>
            <person name="Ramirez L."/>
            <person name="Pisabarro A.G."/>
            <person name="Kuo A."/>
            <person name="Tritt A."/>
            <person name="Lipzen A."/>
            <person name="He G."/>
            <person name="Yan M."/>
            <person name="Ng V."/>
            <person name="Cullen D."/>
            <person name="Martin F."/>
            <person name="Rosso M.-N."/>
            <person name="Henrissat B."/>
            <person name="Hibbett D."/>
            <person name="Martinez A.T."/>
            <person name="Grigoriev I.V."/>
        </authorList>
    </citation>
    <scope>NUCLEOTIDE SEQUENCE</scope>
    <source>
        <strain evidence="7">ATCC 90797</strain>
    </source>
</reference>
<dbReference type="InterPro" id="IPR002563">
    <property type="entry name" value="Flavin_Rdtase-like_dom"/>
</dbReference>
<evidence type="ECO:0000313" key="7">
    <source>
        <dbReference type="EMBL" id="KAF9501572.1"/>
    </source>
</evidence>
<dbReference type="PANTHER" id="PTHR33798:SF5">
    <property type="entry name" value="FLAVIN REDUCTASE LIKE DOMAIN-CONTAINING PROTEIN"/>
    <property type="match status" value="1"/>
</dbReference>
<protein>
    <recommendedName>
        <fullName evidence="6">Flavin reductase like domain-containing protein</fullName>
    </recommendedName>
</protein>
<comment type="caution">
    <text evidence="7">The sequence shown here is derived from an EMBL/GenBank/DDBJ whole genome shotgun (WGS) entry which is preliminary data.</text>
</comment>
<accession>A0A9P6A9P4</accession>
<dbReference type="EMBL" id="MU154523">
    <property type="protein sequence ID" value="KAF9501572.1"/>
    <property type="molecule type" value="Genomic_DNA"/>
</dbReference>
<comment type="similarity">
    <text evidence="4">Belongs to the flavoredoxin family.</text>
</comment>
<evidence type="ECO:0000259" key="6">
    <source>
        <dbReference type="SMART" id="SM00903"/>
    </source>
</evidence>
<proteinExistence type="inferred from homology"/>
<feature type="region of interest" description="Disordered" evidence="5">
    <location>
        <begin position="65"/>
        <end position="86"/>
    </location>
</feature>
<dbReference type="Pfam" id="PF01613">
    <property type="entry name" value="Flavin_Reduct"/>
    <property type="match status" value="1"/>
</dbReference>
<evidence type="ECO:0000256" key="1">
    <source>
        <dbReference type="ARBA" id="ARBA00001917"/>
    </source>
</evidence>
<dbReference type="SMART" id="SM00903">
    <property type="entry name" value="Flavin_Reduct"/>
    <property type="match status" value="1"/>
</dbReference>
<keyword evidence="2" id="KW-0285">Flavoprotein</keyword>